<sequence length="1110" mass="121839">MAIHNESELETYICEYLQQHGWLYSPDDDGYDRKNAIFPEDVHAWLAENQPEDYGRIVKADAPASAQQAQRDQITTRLIDVLNKPQDTGVGGTLNVLRKGFKVGTSATLRMAEPRPATKLNPAAVASYERMRLRVMRQVHFNAATNHSVDLVLFVNGLPVATVELKTDSTQSIGDAKKQYRDRNPKASPLFGFGTRAVVHFAVSNREVWMTTKLAGRDTFFLPFNQGDNGRAGNPPNPNGSATAYLWERILQRDTWLEILQKFVFLKKETVEDEHGRSRRKSTLIFPRYHQWEAVTEMLAAVREEGAGKTYLIEHSAGSGKTNTIAWTAHRLLSTYGADEQRVFDSVIVVTDRTVLDDQLQEAVRQIERTSGTVVAVDRKNLGGEATSKSALVKQTLLRGNRIIVVTLQTFPAVLELLKGDSTLAGRTYAVIADEAHSSQTGSAAAKLKRVLTPDEQADLEDGGEADTESILAAEVAATGRPENISFFAFTATPKDKTLQMFGRPSGEYDEKGQEIPASFHRYTMQQAIEEEFILDVLKNFTNYDTAFKLALAGQKGEFRPEGDRAAVGKPTNEVDQTEASKKLMRWVKLHPTNIAQKVTIIVEHFRANVAGLLDGQAKAMVVTDSRAAAVRYKRQMDKYIQDMGYTDVGTLVAFSGEITDDEFGLEKVTERSMNPEATGDLAKAFDGDGYQVMIVANKYQTGFDQPKLCALYVDKKLSGVLAVQTLSRLNRAAPGKDTTYVLDFVNSEDDIQAAFEPYYTGAKLETVTDPNLIHDLGTKLDAAGVYDWDEVDAFADVWVAWTPGSGQEGLQAALEPVAYRFRKELADARVSQDETRVNELVLMRKDMRSFVSLYDFLSQIYEFGDTDHYKRALFLRHLVQLVGDQPGGEELIDLSDVQLVSIRQKKKSSGDIGLTGGAALRGTTAVGGGQVREKQRGPLEEVIEKINEIFAGEGVDASPSQQEAWVSALVAPLMEDEKLLGQAGANSLEQFLASPNLERSAMGAVYANEDAFAKMTDIVGRGGDPSKMIVAAIGEYLYWKVRGEGVGDVSGGADYAEGRGAVRYEGERAPSAPAETTGASADGEGGLAKPAKLAKLAKRANSWLVTPVS</sequence>
<name>A0A1R4JN39_9MICC</name>
<dbReference type="SMART" id="SM00487">
    <property type="entry name" value="DEXDc"/>
    <property type="match status" value="1"/>
</dbReference>
<dbReference type="GO" id="GO:0005524">
    <property type="term" value="F:ATP binding"/>
    <property type="evidence" value="ECO:0007669"/>
    <property type="project" value="UniProtKB-KW"/>
</dbReference>
<dbReference type="Gene3D" id="3.90.1570.50">
    <property type="match status" value="1"/>
</dbReference>
<dbReference type="EC" id="3.1.21.3" evidence="3"/>
<evidence type="ECO:0000313" key="3">
    <source>
        <dbReference type="EMBL" id="SJN33691.1"/>
    </source>
</evidence>
<dbReference type="GO" id="GO:0003677">
    <property type="term" value="F:DNA binding"/>
    <property type="evidence" value="ECO:0007669"/>
    <property type="project" value="UniProtKB-KW"/>
</dbReference>
<dbReference type="Pfam" id="PF04313">
    <property type="entry name" value="HSDR_N"/>
    <property type="match status" value="1"/>
</dbReference>
<dbReference type="PANTHER" id="PTHR42927">
    <property type="entry name" value="HELICASE SUPERFAMILY 1 AND 2 DOMAIN-CONTAINING PROTEIN"/>
    <property type="match status" value="1"/>
</dbReference>
<dbReference type="InterPro" id="IPR040980">
    <property type="entry name" value="SWI2_SNF2"/>
</dbReference>
<evidence type="ECO:0000256" key="1">
    <source>
        <dbReference type="SAM" id="MobiDB-lite"/>
    </source>
</evidence>
<reference evidence="3 4" key="1">
    <citation type="submission" date="2017-02" db="EMBL/GenBank/DDBJ databases">
        <authorList>
            <person name="Peterson S.W."/>
        </authorList>
    </citation>
    <scope>NUCLEOTIDE SEQUENCE [LARGE SCALE GENOMIC DNA]</scope>
    <source>
        <strain evidence="3 4">2B3F</strain>
    </source>
</reference>
<feature type="region of interest" description="Disordered" evidence="1">
    <location>
        <begin position="1067"/>
        <end position="1087"/>
    </location>
</feature>
<dbReference type="AlphaFoldDB" id="A0A1R4JN39"/>
<evidence type="ECO:0000313" key="4">
    <source>
        <dbReference type="Proteomes" id="UP000196230"/>
    </source>
</evidence>
<dbReference type="InterPro" id="IPR014001">
    <property type="entry name" value="Helicase_ATP-bd"/>
</dbReference>
<dbReference type="Pfam" id="PF18766">
    <property type="entry name" value="SWI2_SNF2"/>
    <property type="match status" value="1"/>
</dbReference>
<dbReference type="Proteomes" id="UP000196230">
    <property type="component" value="Unassembled WGS sequence"/>
</dbReference>
<dbReference type="GO" id="GO:0009307">
    <property type="term" value="P:DNA restriction-modification system"/>
    <property type="evidence" value="ECO:0007669"/>
    <property type="project" value="UniProtKB-KW"/>
</dbReference>
<keyword evidence="3" id="KW-0378">Hydrolase</keyword>
<dbReference type="InterPro" id="IPR027417">
    <property type="entry name" value="P-loop_NTPase"/>
</dbReference>
<dbReference type="InterPro" id="IPR055180">
    <property type="entry name" value="HsdR_RecA-like_helicase_dom_2"/>
</dbReference>
<dbReference type="RefSeq" id="WP_245829951.1">
    <property type="nucleotide sequence ID" value="NZ_FUKP01000065.1"/>
</dbReference>
<gene>
    <name evidence="3" type="ORF">FM125_09645</name>
</gene>
<dbReference type="Pfam" id="PF22679">
    <property type="entry name" value="T1R_D3-like"/>
    <property type="match status" value="1"/>
</dbReference>
<accession>A0A1R4JN39</accession>
<dbReference type="PANTHER" id="PTHR42927:SF1">
    <property type="entry name" value="HELICASE SUPERFAMILY 1 AND 2 DOMAIN-CONTAINING PROTEIN"/>
    <property type="match status" value="1"/>
</dbReference>
<organism evidence="3 4">
    <name type="scientific">Micrococcus lylae</name>
    <dbReference type="NCBI Taxonomy" id="1273"/>
    <lineage>
        <taxon>Bacteria</taxon>
        <taxon>Bacillati</taxon>
        <taxon>Actinomycetota</taxon>
        <taxon>Actinomycetes</taxon>
        <taxon>Micrococcales</taxon>
        <taxon>Micrococcaceae</taxon>
        <taxon>Micrococcus</taxon>
    </lineage>
</organism>
<dbReference type="GO" id="GO:0009035">
    <property type="term" value="F:type I site-specific deoxyribonuclease activity"/>
    <property type="evidence" value="ECO:0007669"/>
    <property type="project" value="UniProtKB-EC"/>
</dbReference>
<dbReference type="InterPro" id="IPR007409">
    <property type="entry name" value="Restrct_endonuc_type1_HsdR_N"/>
</dbReference>
<dbReference type="EMBL" id="FUKP01000065">
    <property type="protein sequence ID" value="SJN33691.1"/>
    <property type="molecule type" value="Genomic_DNA"/>
</dbReference>
<protein>
    <submittedName>
        <fullName evidence="3">Type I restriction-modification system, restriction subunit R</fullName>
        <ecNumber evidence="3">3.1.21.3</ecNumber>
    </submittedName>
</protein>
<dbReference type="Gene3D" id="3.40.50.300">
    <property type="entry name" value="P-loop containing nucleotide triphosphate hydrolases"/>
    <property type="match status" value="2"/>
</dbReference>
<evidence type="ECO:0000259" key="2">
    <source>
        <dbReference type="SMART" id="SM00487"/>
    </source>
</evidence>
<feature type="domain" description="Helicase ATP-binding" evidence="2">
    <location>
        <begin position="283"/>
        <end position="523"/>
    </location>
</feature>
<proteinExistence type="predicted"/>
<dbReference type="SUPFAM" id="SSF52540">
    <property type="entry name" value="P-loop containing nucleoside triphosphate hydrolases"/>
    <property type="match status" value="1"/>
</dbReference>